<dbReference type="Proteomes" id="UP000004968">
    <property type="component" value="Unassembled WGS sequence"/>
</dbReference>
<dbReference type="Gene3D" id="1.10.720.30">
    <property type="entry name" value="SAP domain"/>
    <property type="match status" value="1"/>
</dbReference>
<dbReference type="InterPro" id="IPR036361">
    <property type="entry name" value="SAP_dom_sf"/>
</dbReference>
<dbReference type="EMBL" id="ACIO01000284">
    <property type="protein sequence ID" value="EFC98309.1"/>
    <property type="molecule type" value="Genomic_DNA"/>
</dbReference>
<reference evidence="2 3" key="1">
    <citation type="submission" date="2010-01" db="EMBL/GenBank/DDBJ databases">
        <authorList>
            <person name="Weinstock G."/>
            <person name="Sodergren E."/>
            <person name="Clifton S."/>
            <person name="Fulton L."/>
            <person name="Fulton B."/>
            <person name="Courtney L."/>
            <person name="Fronick C."/>
            <person name="Harrison M."/>
            <person name="Strong C."/>
            <person name="Farmer C."/>
            <person name="Delahaunty K."/>
            <person name="Markovic C."/>
            <person name="Hall O."/>
            <person name="Minx P."/>
            <person name="Tomlinson C."/>
            <person name="Mitreva M."/>
            <person name="Nelson J."/>
            <person name="Hou S."/>
            <person name="Wollam A."/>
            <person name="Pepin K.H."/>
            <person name="Johnson M."/>
            <person name="Bhonagiri V."/>
            <person name="Nash W.E."/>
            <person name="Warren W."/>
            <person name="Chinwalla A."/>
            <person name="Mardis E.R."/>
            <person name="Wilson R.K."/>
        </authorList>
    </citation>
    <scope>NUCLEOTIDE SEQUENCE [LARGE SCALE GENOMIC DNA]</scope>
    <source>
        <strain evidence="2 3">DSM 13479</strain>
    </source>
</reference>
<dbReference type="InterPro" id="IPR011112">
    <property type="entry name" value="Rho-like_N"/>
</dbReference>
<protein>
    <recommendedName>
        <fullName evidence="1">Rho termination factor-like N-terminal domain-containing protein</fullName>
    </recommendedName>
</protein>
<comment type="caution">
    <text evidence="2">The sequence shown here is derived from an EMBL/GenBank/DDBJ whole genome shotgun (WGS) entry which is preliminary data.</text>
</comment>
<dbReference type="RefSeq" id="WP_006773952.1">
    <property type="nucleotide sequence ID" value="NZ_GG667668.1"/>
</dbReference>
<dbReference type="HOGENOM" id="CLU_2601284_0_0_9"/>
<name>D3AIP2_9FIRM</name>
<gene>
    <name evidence="2" type="ORF">CLOSTHATH_03482</name>
</gene>
<dbReference type="AlphaFoldDB" id="D3AIP2"/>
<dbReference type="GO" id="GO:0006353">
    <property type="term" value="P:DNA-templated transcription termination"/>
    <property type="evidence" value="ECO:0007669"/>
    <property type="project" value="InterPro"/>
</dbReference>
<evidence type="ECO:0000259" key="1">
    <source>
        <dbReference type="Pfam" id="PF07498"/>
    </source>
</evidence>
<dbReference type="GeneID" id="93152273"/>
<evidence type="ECO:0000313" key="3">
    <source>
        <dbReference type="Proteomes" id="UP000004968"/>
    </source>
</evidence>
<organism evidence="2 3">
    <name type="scientific">Hungatella hathewayi DSM 13479</name>
    <dbReference type="NCBI Taxonomy" id="566550"/>
    <lineage>
        <taxon>Bacteria</taxon>
        <taxon>Bacillati</taxon>
        <taxon>Bacillota</taxon>
        <taxon>Clostridia</taxon>
        <taxon>Lachnospirales</taxon>
        <taxon>Lachnospiraceae</taxon>
        <taxon>Hungatella</taxon>
    </lineage>
</organism>
<proteinExistence type="predicted"/>
<evidence type="ECO:0000313" key="2">
    <source>
        <dbReference type="EMBL" id="EFC98309.1"/>
    </source>
</evidence>
<accession>D3AIP2</accession>
<sequence>MRFIKDNVERVTESEAMADKLKALGFKPLGLETLTREPGEGNTNIGKMTVPELKILAKEKGIEGAASLNKEELLAVLKG</sequence>
<feature type="domain" description="Rho termination factor-like N-terminal" evidence="1">
    <location>
        <begin position="47"/>
        <end position="78"/>
    </location>
</feature>
<dbReference type="Pfam" id="PF07498">
    <property type="entry name" value="Rho_N"/>
    <property type="match status" value="1"/>
</dbReference>